<accession>A0A2S5KJT2</accession>
<protein>
    <submittedName>
        <fullName evidence="1">Uncharacterized protein</fullName>
    </submittedName>
</protein>
<dbReference type="EMBL" id="PRLP01000109">
    <property type="protein sequence ID" value="PPC75097.1"/>
    <property type="molecule type" value="Genomic_DNA"/>
</dbReference>
<reference evidence="1 2" key="1">
    <citation type="submission" date="2018-02" db="EMBL/GenBank/DDBJ databases">
        <title>novel marine gammaproteobacteria from coastal saline agro ecosystem.</title>
        <authorList>
            <person name="Krishnan R."/>
            <person name="Ramesh Kumar N."/>
        </authorList>
    </citation>
    <scope>NUCLEOTIDE SEQUENCE [LARGE SCALE GENOMIC DNA]</scope>
    <source>
        <strain evidence="1 2">228</strain>
    </source>
</reference>
<dbReference type="AlphaFoldDB" id="A0A2S5KJT2"/>
<evidence type="ECO:0000313" key="1">
    <source>
        <dbReference type="EMBL" id="PPC75097.1"/>
    </source>
</evidence>
<sequence>MVNISAVQKRVRHHYVAHLFGRFFTFGFLQQSMPSPVPDSLDKHHCLCEDDDLSCGRAGQCTDEEARFYVTPSGVNHRHAARAFPHPL</sequence>
<organism evidence="1 2">
    <name type="scientific">Proteobacteria bacterium 228</name>
    <dbReference type="NCBI Taxonomy" id="2083153"/>
    <lineage>
        <taxon>Bacteria</taxon>
        <taxon>Pseudomonadati</taxon>
        <taxon>Pseudomonadota</taxon>
    </lineage>
</organism>
<proteinExistence type="predicted"/>
<name>A0A2S5KJT2_9PROT</name>
<gene>
    <name evidence="1" type="ORF">C4K68_22290</name>
</gene>
<evidence type="ECO:0000313" key="2">
    <source>
        <dbReference type="Proteomes" id="UP000238196"/>
    </source>
</evidence>
<dbReference type="Proteomes" id="UP000238196">
    <property type="component" value="Unassembled WGS sequence"/>
</dbReference>
<comment type="caution">
    <text evidence="1">The sequence shown here is derived from an EMBL/GenBank/DDBJ whole genome shotgun (WGS) entry which is preliminary data.</text>
</comment>